<feature type="transmembrane region" description="Helical" evidence="2">
    <location>
        <begin position="16"/>
        <end position="35"/>
    </location>
</feature>
<dbReference type="Gene3D" id="3.40.50.1820">
    <property type="entry name" value="alpha/beta hydrolase"/>
    <property type="match status" value="1"/>
</dbReference>
<comment type="similarity">
    <text evidence="1">Belongs to the peptidase S33 family. ABHD4/ABHD5 subfamily.</text>
</comment>
<sequence length="493" mass="56697">MQRSSNAKWRSSNTRTLLLCFSPFLLISLFIWWALGRLLTLSSWIVGVTYITLSWVLYFLQLPSEALLLIDLPITITFVILAWIFLLPQHLLHVTRNTSSKFLTRASVWMLLLAYSLARRWTVANPSDQTIAILNAYVVFTAVFPLWHLITDLRLWVPANEVDLETAERNIYEQHIQSEYYVKTVAGLGTIHVPYCGEKDSTKAPFLVLLHGYLAGNAFWAASFQELAKSYHLYAVEWKGVGRSVRARYRPKDHDEADNFFIESLEEWRKTLEIDRFILCGHSMGGIYATHYAAKFGRHIEQLLLVSPAGVNPSTYLGDKKFPLLYRVAKMLHLTPMWIIRFVGPFGHRLTRAAMRRRISLTATTNVIRCGAMNFDDIASYSYHNWALKASTDIAIYTHLHPDMNAHHGPICDSFGPKKITIPVIFIYGGGDDWMNPSFGEELVRRLEKTQYAKFHLVPYAGHQVFMDNPKDFNRIVVDSIQECRDTVDQMRE</sequence>
<dbReference type="PANTHER" id="PTHR42886:SF29">
    <property type="entry name" value="PUMMELIG, ISOFORM A"/>
    <property type="match status" value="1"/>
</dbReference>
<keyword evidence="4" id="KW-0645">Protease</keyword>
<evidence type="ECO:0000256" key="2">
    <source>
        <dbReference type="SAM" id="Phobius"/>
    </source>
</evidence>
<evidence type="ECO:0000256" key="1">
    <source>
        <dbReference type="ARBA" id="ARBA00038097"/>
    </source>
</evidence>
<name>F0X1H9_9STRA</name>
<feature type="transmembrane region" description="Helical" evidence="2">
    <location>
        <begin position="41"/>
        <end position="60"/>
    </location>
</feature>
<feature type="transmembrane region" description="Helical" evidence="2">
    <location>
        <begin position="130"/>
        <end position="150"/>
    </location>
</feature>
<dbReference type="InterPro" id="IPR029058">
    <property type="entry name" value="AB_hydrolase_fold"/>
</dbReference>
<dbReference type="PANTHER" id="PTHR42886">
    <property type="entry name" value="RE40534P-RELATED"/>
    <property type="match status" value="1"/>
</dbReference>
<dbReference type="EMBL" id="FR824630">
    <property type="protein sequence ID" value="CCA27665.1"/>
    <property type="molecule type" value="Genomic_DNA"/>
</dbReference>
<feature type="transmembrane region" description="Helical" evidence="2">
    <location>
        <begin position="67"/>
        <end position="87"/>
    </location>
</feature>
<feature type="domain" description="AB hydrolase-1" evidence="3">
    <location>
        <begin position="207"/>
        <end position="475"/>
    </location>
</feature>
<accession>F0X1H9</accession>
<dbReference type="GO" id="GO:0055088">
    <property type="term" value="P:lipid homeostasis"/>
    <property type="evidence" value="ECO:0007669"/>
    <property type="project" value="TreeGrafter"/>
</dbReference>
<keyword evidence="2" id="KW-0472">Membrane</keyword>
<reference evidence="4" key="1">
    <citation type="journal article" date="2011" name="PLoS Biol.">
        <title>Gene gain and loss during evolution of obligate parasitism in the white rust pathogen of Arabidopsis thaliana.</title>
        <authorList>
            <person name="Kemen E."/>
            <person name="Gardiner A."/>
            <person name="Schultz-Larsen T."/>
            <person name="Kemen A.C."/>
            <person name="Balmuth A.L."/>
            <person name="Robert-Seilaniantz A."/>
            <person name="Bailey K."/>
            <person name="Holub E."/>
            <person name="Studholme D.J."/>
            <person name="Maclean D."/>
            <person name="Jones J.D."/>
        </authorList>
    </citation>
    <scope>NUCLEOTIDE SEQUENCE</scope>
</reference>
<dbReference type="GO" id="GO:0006508">
    <property type="term" value="P:proteolysis"/>
    <property type="evidence" value="ECO:0007669"/>
    <property type="project" value="UniProtKB-KW"/>
</dbReference>
<evidence type="ECO:0000259" key="3">
    <source>
        <dbReference type="Pfam" id="PF12697"/>
    </source>
</evidence>
<dbReference type="HOGENOM" id="CLU_017361_2_0_1"/>
<evidence type="ECO:0000313" key="4">
    <source>
        <dbReference type="EMBL" id="CCA27665.1"/>
    </source>
</evidence>
<organism evidence="4">
    <name type="scientific">Albugo laibachii Nc14</name>
    <dbReference type="NCBI Taxonomy" id="890382"/>
    <lineage>
        <taxon>Eukaryota</taxon>
        <taxon>Sar</taxon>
        <taxon>Stramenopiles</taxon>
        <taxon>Oomycota</taxon>
        <taxon>Peronosporomycetes</taxon>
        <taxon>Albuginales</taxon>
        <taxon>Albuginaceae</taxon>
        <taxon>Albugo</taxon>
    </lineage>
</organism>
<dbReference type="InterPro" id="IPR000073">
    <property type="entry name" value="AB_hydrolase_1"/>
</dbReference>
<dbReference type="Pfam" id="PF12697">
    <property type="entry name" value="Abhydrolase_6"/>
    <property type="match status" value="1"/>
</dbReference>
<protein>
    <submittedName>
        <fullName evidence="4">Serine protease family S33 putative</fullName>
    </submittedName>
</protein>
<keyword evidence="2" id="KW-1133">Transmembrane helix</keyword>
<dbReference type="GO" id="GO:0042171">
    <property type="term" value="F:lysophosphatidic acid acyltransferase activity"/>
    <property type="evidence" value="ECO:0007669"/>
    <property type="project" value="TreeGrafter"/>
</dbReference>
<dbReference type="GO" id="GO:0006654">
    <property type="term" value="P:phosphatidic acid biosynthetic process"/>
    <property type="evidence" value="ECO:0007669"/>
    <property type="project" value="TreeGrafter"/>
</dbReference>
<keyword evidence="2" id="KW-0812">Transmembrane</keyword>
<dbReference type="GO" id="GO:0008233">
    <property type="term" value="F:peptidase activity"/>
    <property type="evidence" value="ECO:0007669"/>
    <property type="project" value="UniProtKB-KW"/>
</dbReference>
<keyword evidence="4" id="KW-0378">Hydrolase</keyword>
<proteinExistence type="inferred from homology"/>
<dbReference type="SUPFAM" id="SSF53474">
    <property type="entry name" value="alpha/beta-Hydrolases"/>
    <property type="match status" value="1"/>
</dbReference>
<reference evidence="4" key="2">
    <citation type="submission" date="2011-02" db="EMBL/GenBank/DDBJ databases">
        <authorList>
            <person name="MacLean D."/>
        </authorList>
    </citation>
    <scope>NUCLEOTIDE SEQUENCE</scope>
</reference>
<dbReference type="AlphaFoldDB" id="F0X1H9"/>
<gene>
    <name evidence="4" type="primary">AlNc14C622G12270</name>
    <name evidence="4" type="ORF">ALNC14_138090</name>
</gene>
<dbReference type="GO" id="GO:0052689">
    <property type="term" value="F:carboxylic ester hydrolase activity"/>
    <property type="evidence" value="ECO:0007669"/>
    <property type="project" value="TreeGrafter"/>
</dbReference>
<feature type="transmembrane region" description="Helical" evidence="2">
    <location>
        <begin position="102"/>
        <end position="118"/>
    </location>
</feature>